<dbReference type="EMBL" id="JAANER010000009">
    <property type="protein sequence ID" value="KAG9186341.1"/>
    <property type="molecule type" value="Genomic_DNA"/>
</dbReference>
<protein>
    <submittedName>
        <fullName evidence="1">Uncharacterized protein</fullName>
    </submittedName>
</protein>
<sequence>MDDTLARESHTASSFVVSDAQADLEDMPNDYLYPPHLSGPHTVDKSVIAAFPVLHSKVVAAFTCEISLWVDVAKIFVQLPSDETDSYFLKVWISGKNAQGRE</sequence>
<evidence type="ECO:0000313" key="2">
    <source>
        <dbReference type="Proteomes" id="UP001199106"/>
    </source>
</evidence>
<proteinExistence type="predicted"/>
<organism evidence="1 2">
    <name type="scientific">Alternaria panax</name>
    <dbReference type="NCBI Taxonomy" id="48097"/>
    <lineage>
        <taxon>Eukaryota</taxon>
        <taxon>Fungi</taxon>
        <taxon>Dikarya</taxon>
        <taxon>Ascomycota</taxon>
        <taxon>Pezizomycotina</taxon>
        <taxon>Dothideomycetes</taxon>
        <taxon>Pleosporomycetidae</taxon>
        <taxon>Pleosporales</taxon>
        <taxon>Pleosporineae</taxon>
        <taxon>Pleosporaceae</taxon>
        <taxon>Alternaria</taxon>
        <taxon>Alternaria sect. Panax</taxon>
    </lineage>
</organism>
<comment type="caution">
    <text evidence="1">The sequence shown here is derived from an EMBL/GenBank/DDBJ whole genome shotgun (WGS) entry which is preliminary data.</text>
</comment>
<evidence type="ECO:0000313" key="1">
    <source>
        <dbReference type="EMBL" id="KAG9186341.1"/>
    </source>
</evidence>
<dbReference type="AlphaFoldDB" id="A0AAD4I791"/>
<gene>
    <name evidence="1" type="ORF">G6011_02897</name>
</gene>
<name>A0AAD4I791_9PLEO</name>
<accession>A0AAD4I791</accession>
<keyword evidence="2" id="KW-1185">Reference proteome</keyword>
<reference evidence="1" key="1">
    <citation type="submission" date="2021-07" db="EMBL/GenBank/DDBJ databases">
        <title>Genome Resource of American Ginseng Black Spot Pathogen Alternaria panax.</title>
        <authorList>
            <person name="Qiu C."/>
            <person name="Wang W."/>
            <person name="Liu Z."/>
        </authorList>
    </citation>
    <scope>NUCLEOTIDE SEQUENCE</scope>
    <source>
        <strain evidence="1">BNCC115425</strain>
    </source>
</reference>
<dbReference type="Proteomes" id="UP001199106">
    <property type="component" value="Unassembled WGS sequence"/>
</dbReference>